<dbReference type="STRING" id="931089.CDES_09365"/>
<evidence type="ECO:0000313" key="2">
    <source>
        <dbReference type="Proteomes" id="UP000068067"/>
    </source>
</evidence>
<gene>
    <name evidence="1" type="ORF">CDES_09365</name>
</gene>
<evidence type="ECO:0000313" key="1">
    <source>
        <dbReference type="EMBL" id="ALC06264.1"/>
    </source>
</evidence>
<organism evidence="1 2">
    <name type="scientific">Corynebacterium deserti GIMN1.010</name>
    <dbReference type="NCBI Taxonomy" id="931089"/>
    <lineage>
        <taxon>Bacteria</taxon>
        <taxon>Bacillati</taxon>
        <taxon>Actinomycetota</taxon>
        <taxon>Actinomycetes</taxon>
        <taxon>Mycobacteriales</taxon>
        <taxon>Corynebacteriaceae</taxon>
        <taxon>Corynebacterium</taxon>
    </lineage>
</organism>
<proteinExistence type="predicted"/>
<dbReference type="AlphaFoldDB" id="A0A0M4CK48"/>
<reference evidence="1 2" key="1">
    <citation type="submission" date="2014-08" db="EMBL/GenBank/DDBJ databases">
        <title>Complete genome sequence of Corynebacterium deserti GIMN1.010 (=DSM 45689), isolated from desert sand in western China.</title>
        <authorList>
            <person name="Ruckert C."/>
            <person name="Albersmeier A."/>
            <person name="Kalinowski J."/>
        </authorList>
    </citation>
    <scope>NUCLEOTIDE SEQUENCE [LARGE SCALE GENOMIC DNA]</scope>
    <source>
        <strain evidence="1 2">GIMN1.010</strain>
    </source>
</reference>
<accession>A0A0M4CK48</accession>
<dbReference type="KEGG" id="cdx:CDES_09365"/>
<dbReference type="Proteomes" id="UP000068067">
    <property type="component" value="Chromosome"/>
</dbReference>
<protein>
    <submittedName>
        <fullName evidence="1">Uncharacterized protein</fullName>
    </submittedName>
</protein>
<keyword evidence="2" id="KW-1185">Reference proteome</keyword>
<sequence>MLVEGSQKISWLTVSKFLALAQNVHSPGVDSRNFIGQFLLKQERILWQFRWRSKQASKNHGDLVDGSLHAVNLDEIAIN</sequence>
<dbReference type="EMBL" id="CP009220">
    <property type="protein sequence ID" value="ALC06264.1"/>
    <property type="molecule type" value="Genomic_DNA"/>
</dbReference>
<name>A0A0M4CK48_9CORY</name>